<keyword evidence="2" id="KW-1003">Cell membrane</keyword>
<reference evidence="9" key="1">
    <citation type="submission" date="2018-10" db="EMBL/GenBank/DDBJ databases">
        <title>Schaedlerella arabinophila gen. nov. sp. nov., isolated from the mouse intestinal tract and comparative analysis with the genome of the closely related altered Schaedler flora strain ASF502.</title>
        <authorList>
            <person name="Miyake S."/>
            <person name="Soh M."/>
            <person name="Seedorf H."/>
        </authorList>
    </citation>
    <scope>NUCLEOTIDE SEQUENCE [LARGE SCALE GENOMIC DNA]</scope>
    <source>
        <strain evidence="9">DSM 106076</strain>
    </source>
</reference>
<dbReference type="Pfam" id="PF12704">
    <property type="entry name" value="MacB_PCD"/>
    <property type="match status" value="1"/>
</dbReference>
<dbReference type="Proteomes" id="UP000274920">
    <property type="component" value="Unassembled WGS sequence"/>
</dbReference>
<sequence>MNSFQMAWRSVIRKPVKSILLFFVVFMISLFFLSGMASRNASIATQNKTKQAVGAGFLIEANEANKRNRADEILEKKTEGEEGNFDGVNVEKIETNYGTSWRVSYDNSFQTILIHDMEKIAAVSGISEYNITTAVTAVNPVDFSRIEDDDVDQSSDLLCVSLIGNKDMALDANVLSGNVTMKEGRMITEEDVDVCVISEELAAKNNLSVGNRIQFNDRRDIENGTVFGAEIVGIYRVQQKMTPVMSGDTYRSENIIFTDLGFPEKAEGSTSGALYEKAYFKVADVNQYDEIKKEIQKADIGWERYDLIDNNGNIDKMSKNFNDLENVSQILVIVVAGASLIILFLVFVFWMKGRVQEIGILLALGTPKIKILGQILLEASMIAAAALFLSFTAAPAASDITADYLVQQQVQKATEQSVLEEGKVAKNAVDSEETVTGVSVAVTPELMLYDWFGVALLVVISVGAAGILIARKNPKDIFSEIS</sequence>
<gene>
    <name evidence="9" type="ORF">EBB54_22940</name>
</gene>
<evidence type="ECO:0000256" key="4">
    <source>
        <dbReference type="ARBA" id="ARBA00022989"/>
    </source>
</evidence>
<dbReference type="InterPro" id="IPR025857">
    <property type="entry name" value="MacB_PCD"/>
</dbReference>
<evidence type="ECO:0000256" key="2">
    <source>
        <dbReference type="ARBA" id="ARBA00022475"/>
    </source>
</evidence>
<dbReference type="EMBL" id="RHJS01000002">
    <property type="protein sequence ID" value="RRK33895.1"/>
    <property type="molecule type" value="Genomic_DNA"/>
</dbReference>
<organism evidence="9 10">
    <name type="scientific">Schaedlerella arabinosiphila</name>
    <dbReference type="NCBI Taxonomy" id="2044587"/>
    <lineage>
        <taxon>Bacteria</taxon>
        <taxon>Bacillati</taxon>
        <taxon>Bacillota</taxon>
        <taxon>Clostridia</taxon>
        <taxon>Lachnospirales</taxon>
        <taxon>Lachnospiraceae</taxon>
        <taxon>Schaedlerella</taxon>
    </lineage>
</organism>
<evidence type="ECO:0000259" key="7">
    <source>
        <dbReference type="Pfam" id="PF02687"/>
    </source>
</evidence>
<accession>A0A3R8LIA8</accession>
<dbReference type="PANTHER" id="PTHR30572">
    <property type="entry name" value="MEMBRANE COMPONENT OF TRANSPORTER-RELATED"/>
    <property type="match status" value="1"/>
</dbReference>
<dbReference type="PANTHER" id="PTHR30572:SF9">
    <property type="entry name" value="ABC TRANSPORTER PERMEASE PROTEIN"/>
    <property type="match status" value="1"/>
</dbReference>
<feature type="domain" description="MacB-like periplasmic core" evidence="8">
    <location>
        <begin position="115"/>
        <end position="297"/>
    </location>
</feature>
<evidence type="ECO:0000256" key="5">
    <source>
        <dbReference type="ARBA" id="ARBA00023136"/>
    </source>
</evidence>
<dbReference type="InterPro" id="IPR003838">
    <property type="entry name" value="ABC3_permease_C"/>
</dbReference>
<evidence type="ECO:0000313" key="9">
    <source>
        <dbReference type="EMBL" id="RRK33895.1"/>
    </source>
</evidence>
<keyword evidence="5 6" id="KW-0472">Membrane</keyword>
<keyword evidence="4 6" id="KW-1133">Transmembrane helix</keyword>
<proteinExistence type="predicted"/>
<dbReference type="GO" id="GO:0005886">
    <property type="term" value="C:plasma membrane"/>
    <property type="evidence" value="ECO:0007669"/>
    <property type="project" value="UniProtKB-SubCell"/>
</dbReference>
<dbReference type="InterPro" id="IPR050250">
    <property type="entry name" value="Macrolide_Exporter_MacB"/>
</dbReference>
<keyword evidence="3 6" id="KW-0812">Transmembrane</keyword>
<keyword evidence="10" id="KW-1185">Reference proteome</keyword>
<evidence type="ECO:0000256" key="6">
    <source>
        <dbReference type="SAM" id="Phobius"/>
    </source>
</evidence>
<comment type="caution">
    <text evidence="9">The sequence shown here is derived from an EMBL/GenBank/DDBJ whole genome shotgun (WGS) entry which is preliminary data.</text>
</comment>
<feature type="transmembrane region" description="Helical" evidence="6">
    <location>
        <begin position="371"/>
        <end position="394"/>
    </location>
</feature>
<evidence type="ECO:0000256" key="1">
    <source>
        <dbReference type="ARBA" id="ARBA00004651"/>
    </source>
</evidence>
<evidence type="ECO:0000256" key="3">
    <source>
        <dbReference type="ARBA" id="ARBA00022692"/>
    </source>
</evidence>
<name>A0A3R8LIA8_9FIRM</name>
<dbReference type="GO" id="GO:0022857">
    <property type="term" value="F:transmembrane transporter activity"/>
    <property type="evidence" value="ECO:0007669"/>
    <property type="project" value="TreeGrafter"/>
</dbReference>
<evidence type="ECO:0000313" key="10">
    <source>
        <dbReference type="Proteomes" id="UP000274920"/>
    </source>
</evidence>
<comment type="subcellular location">
    <subcellularLocation>
        <location evidence="1">Cell membrane</location>
        <topology evidence="1">Multi-pass membrane protein</topology>
    </subcellularLocation>
</comment>
<dbReference type="AlphaFoldDB" id="A0A3R8LIA8"/>
<dbReference type="RefSeq" id="WP_125129087.1">
    <property type="nucleotide sequence ID" value="NZ_RHJS01000002.1"/>
</dbReference>
<feature type="transmembrane region" description="Helical" evidence="6">
    <location>
        <begin position="451"/>
        <end position="470"/>
    </location>
</feature>
<protein>
    <submittedName>
        <fullName evidence="9">FtsX-like permease family protein</fullName>
    </submittedName>
</protein>
<evidence type="ECO:0000259" key="8">
    <source>
        <dbReference type="Pfam" id="PF12704"/>
    </source>
</evidence>
<feature type="domain" description="ABC3 transporter permease C-terminal" evidence="7">
    <location>
        <begin position="330"/>
        <end position="474"/>
    </location>
</feature>
<dbReference type="Pfam" id="PF02687">
    <property type="entry name" value="FtsX"/>
    <property type="match status" value="1"/>
</dbReference>
<feature type="transmembrane region" description="Helical" evidence="6">
    <location>
        <begin position="330"/>
        <end position="350"/>
    </location>
</feature>